<reference evidence="1 2" key="1">
    <citation type="submission" date="2018-06" db="EMBL/GenBank/DDBJ databases">
        <authorList>
            <consortium name="Pathogen Informatics"/>
            <person name="Doyle S."/>
        </authorList>
    </citation>
    <scope>NUCLEOTIDE SEQUENCE [LARGE SCALE GENOMIC DNA]</scope>
    <source>
        <strain evidence="1 2">NCTC12000</strain>
    </source>
</reference>
<protein>
    <submittedName>
        <fullName evidence="1">Uncharacterized protein</fullName>
    </submittedName>
</protein>
<dbReference type="EMBL" id="UGOL01000001">
    <property type="protein sequence ID" value="STX79217.1"/>
    <property type="molecule type" value="Genomic_DNA"/>
</dbReference>
<name>A0A128MF99_LEGPN</name>
<dbReference type="AlphaFoldDB" id="A0A128MF99"/>
<accession>A0A128MF99</accession>
<dbReference type="RefSeq" id="WP_256856899.1">
    <property type="nucleotide sequence ID" value="NZ_CCZA01000025.1"/>
</dbReference>
<dbReference type="Proteomes" id="UP000254631">
    <property type="component" value="Unassembled WGS sequence"/>
</dbReference>
<evidence type="ECO:0000313" key="2">
    <source>
        <dbReference type="Proteomes" id="UP000254631"/>
    </source>
</evidence>
<organism evidence="1 2">
    <name type="scientific">Legionella pneumophila</name>
    <dbReference type="NCBI Taxonomy" id="446"/>
    <lineage>
        <taxon>Bacteria</taxon>
        <taxon>Pseudomonadati</taxon>
        <taxon>Pseudomonadota</taxon>
        <taxon>Gammaproteobacteria</taxon>
        <taxon>Legionellales</taxon>
        <taxon>Legionellaceae</taxon>
        <taxon>Legionella</taxon>
    </lineage>
</organism>
<proteinExistence type="predicted"/>
<gene>
    <name evidence="1" type="ORF">NCTC12000_01206</name>
</gene>
<evidence type="ECO:0000313" key="1">
    <source>
        <dbReference type="EMBL" id="STX79217.1"/>
    </source>
</evidence>
<sequence length="43" mass="4873">MRLLKQEDWGRYSVSHASIGMNCLRCRTSLAPGAYFYSQCGKS</sequence>